<dbReference type="EMBL" id="JAWDGP010004525">
    <property type="protein sequence ID" value="KAK3763677.1"/>
    <property type="molecule type" value="Genomic_DNA"/>
</dbReference>
<name>A0AAE0Z846_9GAST</name>
<feature type="chain" id="PRO_5042262979" evidence="2">
    <location>
        <begin position="17"/>
        <end position="105"/>
    </location>
</feature>
<organism evidence="3 4">
    <name type="scientific">Elysia crispata</name>
    <name type="common">lettuce slug</name>
    <dbReference type="NCBI Taxonomy" id="231223"/>
    <lineage>
        <taxon>Eukaryota</taxon>
        <taxon>Metazoa</taxon>
        <taxon>Spiralia</taxon>
        <taxon>Lophotrochozoa</taxon>
        <taxon>Mollusca</taxon>
        <taxon>Gastropoda</taxon>
        <taxon>Heterobranchia</taxon>
        <taxon>Euthyneura</taxon>
        <taxon>Panpulmonata</taxon>
        <taxon>Sacoglossa</taxon>
        <taxon>Placobranchoidea</taxon>
        <taxon>Plakobranchidae</taxon>
        <taxon>Elysia</taxon>
    </lineage>
</organism>
<comment type="caution">
    <text evidence="3">The sequence shown here is derived from an EMBL/GenBank/DDBJ whole genome shotgun (WGS) entry which is preliminary data.</text>
</comment>
<evidence type="ECO:0000313" key="3">
    <source>
        <dbReference type="EMBL" id="KAK3763677.1"/>
    </source>
</evidence>
<proteinExistence type="predicted"/>
<evidence type="ECO:0000256" key="2">
    <source>
        <dbReference type="SAM" id="SignalP"/>
    </source>
</evidence>
<keyword evidence="2" id="KW-0732">Signal</keyword>
<protein>
    <submittedName>
        <fullName evidence="3">Uncharacterized protein</fullName>
    </submittedName>
</protein>
<evidence type="ECO:0000313" key="4">
    <source>
        <dbReference type="Proteomes" id="UP001283361"/>
    </source>
</evidence>
<feature type="signal peptide" evidence="2">
    <location>
        <begin position="1"/>
        <end position="16"/>
    </location>
</feature>
<sequence>MFRLLVLFLCINKVLDEGFKDLKTPIEMKEIKEMLKVKEEKVNSTSRAKKRLQLLSSLMCVFTVPFIRAEWLMHWDLTMVRHKPSSKPLVASGDERSAVPVFSRL</sequence>
<evidence type="ECO:0000256" key="1">
    <source>
        <dbReference type="SAM" id="MobiDB-lite"/>
    </source>
</evidence>
<keyword evidence="4" id="KW-1185">Reference proteome</keyword>
<accession>A0AAE0Z846</accession>
<feature type="region of interest" description="Disordered" evidence="1">
    <location>
        <begin position="85"/>
        <end position="105"/>
    </location>
</feature>
<dbReference type="Proteomes" id="UP001283361">
    <property type="component" value="Unassembled WGS sequence"/>
</dbReference>
<reference evidence="3" key="1">
    <citation type="journal article" date="2023" name="G3 (Bethesda)">
        <title>A reference genome for the long-term kleptoplast-retaining sea slug Elysia crispata morphotype clarki.</title>
        <authorList>
            <person name="Eastman K.E."/>
            <person name="Pendleton A.L."/>
            <person name="Shaikh M.A."/>
            <person name="Suttiyut T."/>
            <person name="Ogas R."/>
            <person name="Tomko P."/>
            <person name="Gavelis G."/>
            <person name="Widhalm J.R."/>
            <person name="Wisecaver J.H."/>
        </authorList>
    </citation>
    <scope>NUCLEOTIDE SEQUENCE</scope>
    <source>
        <strain evidence="3">ECLA1</strain>
    </source>
</reference>
<gene>
    <name evidence="3" type="ORF">RRG08_051198</name>
</gene>
<dbReference type="AlphaFoldDB" id="A0AAE0Z846"/>